<dbReference type="CDD" id="cd00106">
    <property type="entry name" value="KISc"/>
    <property type="match status" value="1"/>
</dbReference>
<dbReference type="EMBL" id="CALNXJ010000053">
    <property type="protein sequence ID" value="CAH3153509.1"/>
    <property type="molecule type" value="Genomic_DNA"/>
</dbReference>
<dbReference type="InterPro" id="IPR027640">
    <property type="entry name" value="Kinesin-like_fam"/>
</dbReference>
<keyword evidence="3 8" id="KW-0547">Nucleotide-binding</keyword>
<dbReference type="InterPro" id="IPR036961">
    <property type="entry name" value="Kinesin_motor_dom_sf"/>
</dbReference>
<dbReference type="Pfam" id="PF00225">
    <property type="entry name" value="Kinesin"/>
    <property type="match status" value="2"/>
</dbReference>
<evidence type="ECO:0000256" key="1">
    <source>
        <dbReference type="ARBA" id="ARBA00004245"/>
    </source>
</evidence>
<feature type="region of interest" description="Disordered" evidence="10">
    <location>
        <begin position="1740"/>
        <end position="1808"/>
    </location>
</feature>
<keyword evidence="7" id="KW-0206">Cytoskeleton</keyword>
<feature type="region of interest" description="Disordered" evidence="10">
    <location>
        <begin position="677"/>
        <end position="701"/>
    </location>
</feature>
<dbReference type="InterPro" id="IPR027417">
    <property type="entry name" value="P-loop_NTPase"/>
</dbReference>
<dbReference type="PROSITE" id="PS00411">
    <property type="entry name" value="KINESIN_MOTOR_1"/>
    <property type="match status" value="1"/>
</dbReference>
<keyword evidence="6 8" id="KW-0505">Motor protein</keyword>
<feature type="coiled-coil region" evidence="9">
    <location>
        <begin position="1339"/>
        <end position="1408"/>
    </location>
</feature>
<feature type="coiled-coil region" evidence="9">
    <location>
        <begin position="930"/>
        <end position="957"/>
    </location>
</feature>
<dbReference type="PROSITE" id="PS50067">
    <property type="entry name" value="KINESIN_MOTOR_2"/>
    <property type="match status" value="1"/>
</dbReference>
<feature type="coiled-coil region" evidence="9">
    <location>
        <begin position="1611"/>
        <end position="1652"/>
    </location>
</feature>
<evidence type="ECO:0000313" key="12">
    <source>
        <dbReference type="EMBL" id="CAH3153509.1"/>
    </source>
</evidence>
<evidence type="ECO:0000256" key="6">
    <source>
        <dbReference type="ARBA" id="ARBA00023175"/>
    </source>
</evidence>
<evidence type="ECO:0000256" key="4">
    <source>
        <dbReference type="ARBA" id="ARBA00022840"/>
    </source>
</evidence>
<keyword evidence="13" id="KW-1185">Reference proteome</keyword>
<feature type="coiled-coil region" evidence="9">
    <location>
        <begin position="987"/>
        <end position="1053"/>
    </location>
</feature>
<evidence type="ECO:0000256" key="2">
    <source>
        <dbReference type="ARBA" id="ARBA00022701"/>
    </source>
</evidence>
<evidence type="ECO:0000256" key="5">
    <source>
        <dbReference type="ARBA" id="ARBA00023054"/>
    </source>
</evidence>
<feature type="coiled-coil region" evidence="9">
    <location>
        <begin position="718"/>
        <end position="882"/>
    </location>
</feature>
<keyword evidence="4 8" id="KW-0067">ATP-binding</keyword>
<dbReference type="PRINTS" id="PR00380">
    <property type="entry name" value="KINESINHEAVY"/>
</dbReference>
<evidence type="ECO:0000256" key="8">
    <source>
        <dbReference type="PROSITE-ProRule" id="PRU00283"/>
    </source>
</evidence>
<proteinExistence type="inferred from homology"/>
<feature type="binding site" evidence="8">
    <location>
        <begin position="64"/>
        <end position="71"/>
    </location>
    <ligand>
        <name>ATP</name>
        <dbReference type="ChEBI" id="CHEBI:30616"/>
    </ligand>
</feature>
<evidence type="ECO:0000256" key="3">
    <source>
        <dbReference type="ARBA" id="ARBA00022741"/>
    </source>
</evidence>
<keyword evidence="2" id="KW-0493">Microtubule</keyword>
<dbReference type="GO" id="GO:0005524">
    <property type="term" value="F:ATP binding"/>
    <property type="evidence" value="ECO:0007669"/>
    <property type="project" value="UniProtKB-UniRule"/>
</dbReference>
<dbReference type="InterPro" id="IPR019821">
    <property type="entry name" value="Kinesin_motor_CS"/>
</dbReference>
<evidence type="ECO:0000256" key="9">
    <source>
        <dbReference type="SAM" id="Coils"/>
    </source>
</evidence>
<feature type="region of interest" description="Disordered" evidence="10">
    <location>
        <begin position="1870"/>
        <end position="1895"/>
    </location>
</feature>
<dbReference type="Gene3D" id="3.40.850.10">
    <property type="entry name" value="Kinesin motor domain"/>
    <property type="match status" value="1"/>
</dbReference>
<keyword evidence="5 9" id="KW-0175">Coiled coil</keyword>
<dbReference type="GO" id="GO:0008017">
    <property type="term" value="F:microtubule binding"/>
    <property type="evidence" value="ECO:0007669"/>
    <property type="project" value="InterPro"/>
</dbReference>
<evidence type="ECO:0000256" key="10">
    <source>
        <dbReference type="SAM" id="MobiDB-lite"/>
    </source>
</evidence>
<feature type="coiled-coil region" evidence="9">
    <location>
        <begin position="1255"/>
        <end position="1303"/>
    </location>
</feature>
<feature type="compositionally biased region" description="Basic and acidic residues" evidence="10">
    <location>
        <begin position="1206"/>
        <end position="1217"/>
    </location>
</feature>
<evidence type="ECO:0000256" key="7">
    <source>
        <dbReference type="ARBA" id="ARBA00023212"/>
    </source>
</evidence>
<dbReference type="PANTHER" id="PTHR47968">
    <property type="entry name" value="CENTROMERE PROTEIN E"/>
    <property type="match status" value="1"/>
</dbReference>
<accession>A0AAU9XP79</accession>
<evidence type="ECO:0000259" key="11">
    <source>
        <dbReference type="PROSITE" id="PS50067"/>
    </source>
</evidence>
<keyword evidence="7" id="KW-0963">Cytoplasm</keyword>
<comment type="similarity">
    <text evidence="8">Belongs to the TRAFAC class myosin-kinesin ATPase superfamily. Kinesin family.</text>
</comment>
<dbReference type="Proteomes" id="UP001159428">
    <property type="component" value="Unassembled WGS sequence"/>
</dbReference>
<dbReference type="InterPro" id="IPR001752">
    <property type="entry name" value="Kinesin_motor_dom"/>
</dbReference>
<feature type="domain" description="Kinesin motor" evidence="11">
    <location>
        <begin position="1"/>
        <end position="357"/>
    </location>
</feature>
<dbReference type="GO" id="GO:0003777">
    <property type="term" value="F:microtubule motor activity"/>
    <property type="evidence" value="ECO:0007669"/>
    <property type="project" value="InterPro"/>
</dbReference>
<name>A0AAU9XP79_9CNID</name>
<organism evidence="12 13">
    <name type="scientific">Pocillopora meandrina</name>
    <dbReference type="NCBI Taxonomy" id="46732"/>
    <lineage>
        <taxon>Eukaryota</taxon>
        <taxon>Metazoa</taxon>
        <taxon>Cnidaria</taxon>
        <taxon>Anthozoa</taxon>
        <taxon>Hexacorallia</taxon>
        <taxon>Scleractinia</taxon>
        <taxon>Astrocoeniina</taxon>
        <taxon>Pocilloporidae</taxon>
        <taxon>Pocillopora</taxon>
    </lineage>
</organism>
<dbReference type="PANTHER" id="PTHR47968:SF36">
    <property type="entry name" value="KINESIN HEAVY CHAIN ISOFORM X1"/>
    <property type="match status" value="1"/>
</dbReference>
<feature type="region of interest" description="Disordered" evidence="10">
    <location>
        <begin position="1197"/>
        <end position="1219"/>
    </location>
</feature>
<gene>
    <name evidence="12" type="ORF">PMEA_00027147</name>
</gene>
<comment type="caution">
    <text evidence="12">The sequence shown here is derived from an EMBL/GenBank/DDBJ whole genome shotgun (WGS) entry which is preliminary data.</text>
</comment>
<dbReference type="SUPFAM" id="SSF52540">
    <property type="entry name" value="P-loop containing nucleoside triphosphate hydrolases"/>
    <property type="match status" value="1"/>
</dbReference>
<feature type="compositionally biased region" description="Polar residues" evidence="10">
    <location>
        <begin position="1877"/>
        <end position="1891"/>
    </location>
</feature>
<comment type="subcellular location">
    <subcellularLocation>
        <location evidence="1">Cytoplasm</location>
        <location evidence="1">Cytoskeleton</location>
    </subcellularLocation>
</comment>
<dbReference type="SMART" id="SM00129">
    <property type="entry name" value="KISc"/>
    <property type="match status" value="1"/>
</dbReference>
<dbReference type="GO" id="GO:0007018">
    <property type="term" value="P:microtubule-based movement"/>
    <property type="evidence" value="ECO:0007669"/>
    <property type="project" value="InterPro"/>
</dbReference>
<evidence type="ECO:0000313" key="13">
    <source>
        <dbReference type="Proteomes" id="UP001159428"/>
    </source>
</evidence>
<protein>
    <recommendedName>
        <fullName evidence="11">Kinesin motor domain-containing protein</fullName>
    </recommendedName>
</protein>
<dbReference type="GO" id="GO:0005874">
    <property type="term" value="C:microtubule"/>
    <property type="evidence" value="ECO:0007669"/>
    <property type="project" value="UniProtKB-KW"/>
</dbReference>
<feature type="region of interest" description="Disordered" evidence="10">
    <location>
        <begin position="1445"/>
        <end position="1468"/>
    </location>
</feature>
<sequence length="1925" mass="219451">MRFLFNLVSFIKKIHVVDGKRERIFQFDQVLPPDAGNDEVYQVVGKPLVEASMTGLNGILMAYGQTGAGKTHTLMASDGLTTNVVSHMFALIGKDVAHSYAVTCSYLQIYQERIYDLLGSEKSGTEVYLREHPKKGVYVDNLSEYFVKSPEEICKLLKSGKKKLAIAGTKMNRQSSRSHAVCLLKIERLSVPRRYGGITDSFSSYESYYISGTSDTEYSSEGGSVEGLGSSDHFDEDEEMLSRISSQTNGLAAVRGKLYVCDLAGSERVKKTKAEGERLQEAQSINSSLLELGNVIQALAEGTKRHIPYRNSTLTRLLQDGLDGNSKTSLIVCVSPSFRDVNETLCSLKFGLRAMKVRNVAQVNVEIDYEKMAKQLSETLESREREWRHLKAEYESYIMALEAERDTRQRRGAKQQVTSECHDLTEKALLPTIVEEEALKNQTKAVLLAELVSLELFYGLEDLVRDGSTGKAQGVASSKLHSLTDKDLLLHSAETLLELTEYFFSKSALAIDENGKNSKGATSETQKTVLPSLSLELDYGSRHSTPNDDSSYERKLLGVRESLSKLKRKTDSAALGFLSHLLDTKLDEKEKGLQEYKRRLFELLKHLLKSQDSATDGDGTPVDPLKLEQSLCHVLMDKAILNCLLLLDKADMESRIRILSQQQTQFDFSGISGMTAECSSQSSDDFVPSPPLSGTQRGEGRLTSVDEGVVLESLSDSANSREKLSVHLENTMEELEAENGRLYEKNEELRKRYEQAEGEKSKLTLKILEYEEKLQRSEKKLKHFTPSEANAEKDLRSKIEEKDFETNELLIRVDELEDQLQFREQRIEFLRGKESKLRGQLSEERKRSDNAEERSAKLQLKIRQLEDKCEQCELKLASFTGSDLLEINRITKQLENSIAENKTLSLRVFQLEDRLNESGGVLSLRSRDENENDDDQRKILEKKIIELEVKVKEQQVKILSVKEYERRLRAELCKEMTKKLTKAQTRSRELGEKIFELETKLRQAEQQYSTVKDMDMNVRSAMRGDIKILTEKLVDAEARNKDAEERLRLSQREVLITKQSELDLREKTQMLEVENSKFQEKFLSRKDEKTARSSTGRTADRLEKLRKENSNLSLELKSFRENTLKLERDLLERDQEILNLRNESVDLSSEVCKLRTELDDSERDKAQQERSLCRYAESVEKLLTKVSVLQQEVERLRASETASTNENEHPAEVDSKSDTTASTLVIGEEHPETFFQPLKAKVERNEISETTQVGVENLQREKTERQTIIDDLQHENSKMAKENERLIQEIKTLEANLSIVEKTFRICRSDNECLLHEMNLKSAEATTLRTYAAFCSEKAKEMRSEIATHKQNETALEKRLTDLERESTFMRDEVGHGILDFTELKEKKDSLEKRILEASRTVEHLKQEVLGLINGMLTLQRDLNIPIDKIVGYLGLDEETVQRYRLRPTSTDSNDTQTEESSSEIGSDVSEQFTLKSLFTFRLLPDKEGFLNPSDVSIMRENKTEILRVHEDLKAKVHAVRDSLGRKYEGTNSTTDGKLDIERSNEVKSRLLSDPISENPNNNTTLPRLSRAERVKLSSLLSRLKEELVRERNSNNEGRVGVDDDDICLLYDNLESKLSRLSCELASREDEITQLLTEKSDLQNELEDCEKGLSVCHHCALKVPTELDDKRKQLKGKLLSQMQDTSRLEGEIFEFIEYRQKLEKELDNIKGKITDVEDELDIRKILIERCISFRPSVDEMDVTNSDSSKEEIEDLTLSPSGKKRKSQKHVTFENVDGESEENSCGKRRREKPHLLFDQDNEESNDRNAEWRTADLDSNDLDLCELLASIPRDIPKKQPTEEELEITEIANRLSGYDNMSFDEKFQFVSSQRKKSDADSTVSTNADDSSFNRVGSVGTDTVDEVGVDYSDDEHVTCQVCGLFKKRS</sequence>
<reference evidence="12 13" key="1">
    <citation type="submission" date="2022-05" db="EMBL/GenBank/DDBJ databases">
        <authorList>
            <consortium name="Genoscope - CEA"/>
            <person name="William W."/>
        </authorList>
    </citation>
    <scope>NUCLEOTIDE SEQUENCE [LARGE SCALE GENOMIC DNA]</scope>
</reference>